<feature type="region of interest" description="Disordered" evidence="1">
    <location>
        <begin position="34"/>
        <end position="55"/>
    </location>
</feature>
<comment type="caution">
    <text evidence="3">The sequence shown here is derived from an EMBL/GenBank/DDBJ whole genome shotgun (WGS) entry which is preliminary data.</text>
</comment>
<dbReference type="EMBL" id="WHWB01032587">
    <property type="protein sequence ID" value="KAJ7424963.1"/>
    <property type="molecule type" value="Genomic_DNA"/>
</dbReference>
<name>A0ABQ9DSH4_9PASS</name>
<dbReference type="Proteomes" id="UP001145742">
    <property type="component" value="Unassembled WGS sequence"/>
</dbReference>
<dbReference type="Gene3D" id="3.30.420.10">
    <property type="entry name" value="Ribonuclease H-like superfamily/Ribonuclease H"/>
    <property type="match status" value="1"/>
</dbReference>
<evidence type="ECO:0000313" key="4">
    <source>
        <dbReference type="Proteomes" id="UP001145742"/>
    </source>
</evidence>
<proteinExistence type="predicted"/>
<sequence>MNWKHRGKPIWAADLWQDIAARVKKRNVRVRHVDAHVSKDRANEDHDNNRQADQPAQIEVSQVDLDWQQKGELFLARWAHDASGHQGRDATYKWARDRGVDLTMGIISRVICDCETCAAIKQAKSLKPLWYGGRWDKYKYGEAWQVDYITLPQTSQGKRYVLTMVEATTGW</sequence>
<dbReference type="InterPro" id="IPR012337">
    <property type="entry name" value="RNaseH-like_sf"/>
</dbReference>
<dbReference type="InterPro" id="IPR036397">
    <property type="entry name" value="RNaseH_sf"/>
</dbReference>
<feature type="domain" description="RNase H type-1" evidence="2">
    <location>
        <begin position="1"/>
        <end position="61"/>
    </location>
</feature>
<evidence type="ECO:0000259" key="2">
    <source>
        <dbReference type="PROSITE" id="PS50879"/>
    </source>
</evidence>
<evidence type="ECO:0000313" key="3">
    <source>
        <dbReference type="EMBL" id="KAJ7424963.1"/>
    </source>
</evidence>
<protein>
    <recommendedName>
        <fullName evidence="2">RNase H type-1 domain-containing protein</fullName>
    </recommendedName>
</protein>
<dbReference type="InterPro" id="IPR002156">
    <property type="entry name" value="RNaseH_domain"/>
</dbReference>
<reference evidence="3" key="1">
    <citation type="submission" date="2019-10" db="EMBL/GenBank/DDBJ databases">
        <authorList>
            <person name="Soares A.E.R."/>
            <person name="Aleixo A."/>
            <person name="Schneider P."/>
            <person name="Miyaki C.Y."/>
            <person name="Schneider M.P."/>
            <person name="Mello C."/>
            <person name="Vasconcelos A.T.R."/>
        </authorList>
    </citation>
    <scope>NUCLEOTIDE SEQUENCE</scope>
    <source>
        <tissue evidence="3">Muscle</tissue>
    </source>
</reference>
<keyword evidence="4" id="KW-1185">Reference proteome</keyword>
<feature type="compositionally biased region" description="Basic and acidic residues" evidence="1">
    <location>
        <begin position="34"/>
        <end position="50"/>
    </location>
</feature>
<gene>
    <name evidence="3" type="ORF">WISP_25996</name>
</gene>
<accession>A0ABQ9DSH4</accession>
<dbReference type="PROSITE" id="PS50879">
    <property type="entry name" value="RNASE_H_1"/>
    <property type="match status" value="1"/>
</dbReference>
<dbReference type="SUPFAM" id="SSF53098">
    <property type="entry name" value="Ribonuclease H-like"/>
    <property type="match status" value="1"/>
</dbReference>
<organism evidence="3 4">
    <name type="scientific">Willisornis vidua</name>
    <name type="common">Xingu scale-backed antbird</name>
    <dbReference type="NCBI Taxonomy" id="1566151"/>
    <lineage>
        <taxon>Eukaryota</taxon>
        <taxon>Metazoa</taxon>
        <taxon>Chordata</taxon>
        <taxon>Craniata</taxon>
        <taxon>Vertebrata</taxon>
        <taxon>Euteleostomi</taxon>
        <taxon>Archelosauria</taxon>
        <taxon>Archosauria</taxon>
        <taxon>Dinosauria</taxon>
        <taxon>Saurischia</taxon>
        <taxon>Theropoda</taxon>
        <taxon>Coelurosauria</taxon>
        <taxon>Aves</taxon>
        <taxon>Neognathae</taxon>
        <taxon>Neoaves</taxon>
        <taxon>Telluraves</taxon>
        <taxon>Australaves</taxon>
        <taxon>Passeriformes</taxon>
        <taxon>Thamnophilidae</taxon>
        <taxon>Willisornis</taxon>
    </lineage>
</organism>
<evidence type="ECO:0000256" key="1">
    <source>
        <dbReference type="SAM" id="MobiDB-lite"/>
    </source>
</evidence>